<organism evidence="4 5">
    <name type="scientific">Linum tenue</name>
    <dbReference type="NCBI Taxonomy" id="586396"/>
    <lineage>
        <taxon>Eukaryota</taxon>
        <taxon>Viridiplantae</taxon>
        <taxon>Streptophyta</taxon>
        <taxon>Embryophyta</taxon>
        <taxon>Tracheophyta</taxon>
        <taxon>Spermatophyta</taxon>
        <taxon>Magnoliopsida</taxon>
        <taxon>eudicotyledons</taxon>
        <taxon>Gunneridae</taxon>
        <taxon>Pentapetalae</taxon>
        <taxon>rosids</taxon>
        <taxon>fabids</taxon>
        <taxon>Malpighiales</taxon>
        <taxon>Linaceae</taxon>
        <taxon>Linum</taxon>
    </lineage>
</organism>
<evidence type="ECO:0000313" key="5">
    <source>
        <dbReference type="Proteomes" id="UP001154282"/>
    </source>
</evidence>
<feature type="region of interest" description="Disordered" evidence="3">
    <location>
        <begin position="185"/>
        <end position="207"/>
    </location>
</feature>
<keyword evidence="5" id="KW-1185">Reference proteome</keyword>
<proteinExistence type="predicted"/>
<dbReference type="GO" id="GO:0003700">
    <property type="term" value="F:DNA-binding transcription factor activity"/>
    <property type="evidence" value="ECO:0007669"/>
    <property type="project" value="TreeGrafter"/>
</dbReference>
<protein>
    <submittedName>
        <fullName evidence="4">Uncharacterized protein</fullName>
    </submittedName>
</protein>
<dbReference type="Proteomes" id="UP001154282">
    <property type="component" value="Unassembled WGS sequence"/>
</dbReference>
<accession>A0AAV0MYS2</accession>
<evidence type="ECO:0000256" key="1">
    <source>
        <dbReference type="ARBA" id="ARBA00004123"/>
    </source>
</evidence>
<evidence type="ECO:0000313" key="4">
    <source>
        <dbReference type="EMBL" id="CAI0451385.1"/>
    </source>
</evidence>
<gene>
    <name evidence="4" type="ORF">LITE_LOCUS30848</name>
</gene>
<evidence type="ECO:0000256" key="3">
    <source>
        <dbReference type="SAM" id="MobiDB-lite"/>
    </source>
</evidence>
<dbReference type="EMBL" id="CAMGYJ010000007">
    <property type="protein sequence ID" value="CAI0451385.1"/>
    <property type="molecule type" value="Genomic_DNA"/>
</dbReference>
<reference evidence="4" key="1">
    <citation type="submission" date="2022-08" db="EMBL/GenBank/DDBJ databases">
        <authorList>
            <person name="Gutierrez-Valencia J."/>
        </authorList>
    </citation>
    <scope>NUCLEOTIDE SEQUENCE</scope>
</reference>
<dbReference type="GO" id="GO:0005634">
    <property type="term" value="C:nucleus"/>
    <property type="evidence" value="ECO:0007669"/>
    <property type="project" value="UniProtKB-SubCell"/>
</dbReference>
<comment type="subcellular location">
    <subcellularLocation>
        <location evidence="1">Nucleus</location>
    </subcellularLocation>
</comment>
<dbReference type="AlphaFoldDB" id="A0AAV0MYS2"/>
<dbReference type="PANTHER" id="PTHR12565">
    <property type="entry name" value="STEROL REGULATORY ELEMENT-BINDING PROTEIN"/>
    <property type="match status" value="1"/>
</dbReference>
<comment type="caution">
    <text evidence="4">The sequence shown here is derived from an EMBL/GenBank/DDBJ whole genome shotgun (WGS) entry which is preliminary data.</text>
</comment>
<dbReference type="InterPro" id="IPR024097">
    <property type="entry name" value="bHLH_ZIP_TF"/>
</dbReference>
<dbReference type="PANTHER" id="PTHR12565:SF354">
    <property type="entry name" value="BHLH DOMAIN-CONTAINING PROTEIN"/>
    <property type="match status" value="1"/>
</dbReference>
<keyword evidence="2" id="KW-0539">Nucleus</keyword>
<name>A0AAV0MYS2_9ROSI</name>
<evidence type="ECO:0000256" key="2">
    <source>
        <dbReference type="ARBA" id="ARBA00023242"/>
    </source>
</evidence>
<sequence length="221" mass="23490">MAEFNTQHWQNKASHDHPSSFVGMGSSINSIQIAPPGLVTMDNKSGSVSSHDHHFPLSFPDYSFFALHHHYGPQALASTPAVETPSVVAAAAAAAGITPSSSINVDEKRCSSVRRSRKKASDNDEVVHVRARKGQATDSHSAAERSMGMAVMLEEIINYVCSLQNQVEFLSMELAAAAAAANSVNLETQPSRSIPRASLQGGNLAGRENYGDATASTAWSI</sequence>